<feature type="transmembrane region" description="Helical" evidence="11">
    <location>
        <begin position="94"/>
        <end position="119"/>
    </location>
</feature>
<reference evidence="12 13" key="1">
    <citation type="submission" date="2018-06" db="EMBL/GenBank/DDBJ databases">
        <title>Genomic Encyclopedia of Archaeal and Bacterial Type Strains, Phase II (KMG-II): from individual species to whole genera.</title>
        <authorList>
            <person name="Goeker M."/>
        </authorList>
    </citation>
    <scope>NUCLEOTIDE SEQUENCE [LARGE SCALE GENOMIC DNA]</scope>
    <source>
        <strain evidence="12 13">DSM 17205</strain>
    </source>
</reference>
<dbReference type="PIRSF" id="PIRSF006603">
    <property type="entry name" value="DinF"/>
    <property type="match status" value="1"/>
</dbReference>
<comment type="caution">
    <text evidence="12">The sequence shown here is derived from an EMBL/GenBank/DDBJ whole genome shotgun (WGS) entry which is preliminary data.</text>
</comment>
<organism evidence="12 13">
    <name type="scientific">Nonlabens dokdonensis</name>
    <dbReference type="NCBI Taxonomy" id="328515"/>
    <lineage>
        <taxon>Bacteria</taxon>
        <taxon>Pseudomonadati</taxon>
        <taxon>Bacteroidota</taxon>
        <taxon>Flavobacteriia</taxon>
        <taxon>Flavobacteriales</taxon>
        <taxon>Flavobacteriaceae</taxon>
        <taxon>Nonlabens</taxon>
    </lineage>
</organism>
<dbReference type="RefSeq" id="WP_015361862.1">
    <property type="nucleotide sequence ID" value="NZ_QKZR01000001.1"/>
</dbReference>
<dbReference type="PANTHER" id="PTHR43298:SF2">
    <property type="entry name" value="FMN_FAD EXPORTER YEEO-RELATED"/>
    <property type="match status" value="1"/>
</dbReference>
<dbReference type="CDD" id="cd13136">
    <property type="entry name" value="MATE_DinF_like"/>
    <property type="match status" value="1"/>
</dbReference>
<evidence type="ECO:0000256" key="6">
    <source>
        <dbReference type="ARBA" id="ARBA00022692"/>
    </source>
</evidence>
<keyword evidence="13" id="KW-1185">Reference proteome</keyword>
<evidence type="ECO:0000313" key="12">
    <source>
        <dbReference type="EMBL" id="PZX44023.1"/>
    </source>
</evidence>
<feature type="transmembrane region" description="Helical" evidence="11">
    <location>
        <begin position="352"/>
        <end position="377"/>
    </location>
</feature>
<feature type="transmembrane region" description="Helical" evidence="11">
    <location>
        <begin position="389"/>
        <end position="408"/>
    </location>
</feature>
<dbReference type="EMBL" id="QKZR01000001">
    <property type="protein sequence ID" value="PZX44023.1"/>
    <property type="molecule type" value="Genomic_DNA"/>
</dbReference>
<comment type="similarity">
    <text evidence="2">Belongs to the multi antimicrobial extrusion (MATE) (TC 2.A.66.1) family.</text>
</comment>
<evidence type="ECO:0000256" key="8">
    <source>
        <dbReference type="ARBA" id="ARBA00023065"/>
    </source>
</evidence>
<feature type="transmembrane region" description="Helical" evidence="11">
    <location>
        <begin position="160"/>
        <end position="184"/>
    </location>
</feature>
<evidence type="ECO:0000256" key="5">
    <source>
        <dbReference type="ARBA" id="ARBA00022475"/>
    </source>
</evidence>
<evidence type="ECO:0000256" key="4">
    <source>
        <dbReference type="ARBA" id="ARBA00022449"/>
    </source>
</evidence>
<feature type="transmembrane region" description="Helical" evidence="11">
    <location>
        <begin position="45"/>
        <end position="64"/>
    </location>
</feature>
<dbReference type="PANTHER" id="PTHR43298">
    <property type="entry name" value="MULTIDRUG RESISTANCE PROTEIN NORM-RELATED"/>
    <property type="match status" value="1"/>
</dbReference>
<evidence type="ECO:0000256" key="7">
    <source>
        <dbReference type="ARBA" id="ARBA00022989"/>
    </source>
</evidence>
<dbReference type="InterPro" id="IPR044644">
    <property type="entry name" value="DinF-like"/>
</dbReference>
<comment type="subcellular location">
    <subcellularLocation>
        <location evidence="1">Cell membrane</location>
        <topology evidence="1">Multi-pass membrane protein</topology>
    </subcellularLocation>
</comment>
<protein>
    <recommendedName>
        <fullName evidence="10">Multidrug-efflux transporter</fullName>
    </recommendedName>
</protein>
<keyword evidence="6 11" id="KW-0812">Transmembrane</keyword>
<keyword evidence="8" id="KW-0406">Ion transport</keyword>
<evidence type="ECO:0000256" key="3">
    <source>
        <dbReference type="ARBA" id="ARBA00022448"/>
    </source>
</evidence>
<keyword evidence="9 11" id="KW-0472">Membrane</keyword>
<evidence type="ECO:0000256" key="1">
    <source>
        <dbReference type="ARBA" id="ARBA00004651"/>
    </source>
</evidence>
<accession>A0ABX5Q2D8</accession>
<gene>
    <name evidence="12" type="ORF">LX97_01029</name>
</gene>
<evidence type="ECO:0000256" key="11">
    <source>
        <dbReference type="SAM" id="Phobius"/>
    </source>
</evidence>
<feature type="transmembrane region" description="Helical" evidence="11">
    <location>
        <begin position="131"/>
        <end position="153"/>
    </location>
</feature>
<feature type="transmembrane region" description="Helical" evidence="11">
    <location>
        <begin position="279"/>
        <end position="298"/>
    </location>
</feature>
<feature type="transmembrane region" description="Helical" evidence="11">
    <location>
        <begin position="196"/>
        <end position="216"/>
    </location>
</feature>
<feature type="transmembrane region" description="Helical" evidence="11">
    <location>
        <begin position="319"/>
        <end position="340"/>
    </location>
</feature>
<dbReference type="InterPro" id="IPR050222">
    <property type="entry name" value="MATE_MdtK"/>
</dbReference>
<keyword evidence="5" id="KW-1003">Cell membrane</keyword>
<keyword evidence="3" id="KW-0813">Transport</keyword>
<evidence type="ECO:0000256" key="9">
    <source>
        <dbReference type="ARBA" id="ARBA00023136"/>
    </source>
</evidence>
<feature type="transmembrane region" description="Helical" evidence="11">
    <location>
        <begin position="414"/>
        <end position="434"/>
    </location>
</feature>
<evidence type="ECO:0000256" key="10">
    <source>
        <dbReference type="ARBA" id="ARBA00031636"/>
    </source>
</evidence>
<dbReference type="Proteomes" id="UP000248584">
    <property type="component" value="Unassembled WGS sequence"/>
</dbReference>
<evidence type="ECO:0000256" key="2">
    <source>
        <dbReference type="ARBA" id="ARBA00010199"/>
    </source>
</evidence>
<dbReference type="Pfam" id="PF01554">
    <property type="entry name" value="MatE"/>
    <property type="match status" value="2"/>
</dbReference>
<sequence>MAVKITTSQILKLAIPAIIAGIAEPLISITDLAIIGKMDGDSTNALAAVGLVGTFLSAIIWTLAQTKTSISSIVSNTLGENNLDKINQLIPQVVWLNIALGILIYLVTAPIATFIFTLYKADGEVLSIASSYYQVRALGFPMTLCAFAIFGIFRGLQNTSWAMIASLSGAVVNILLTLTLVYGIDGVIPSLGVMGAAYGSLVAQFVMLLIAIYFLYKNTVFSMQLTFWKPHTKLKKHILLTANFFLRTVAINVAIYLSYRYANSYGVAQAAAHAVLMNVWLFFSFLVDGFANAGNAIGGKLFGSKDASSLRYLANKTSLYGVVMATILAVICFVLYPFLGTRFTDDPEVLDILASTFWIVLLMQPINAVAFVYDGIFKGWGEAPYLRNLLWLLTAFVYWPVLYLLDFFEWQLQAVWWAFFAWMIGRSVVLFFKFKSKVSFMEKDIAV</sequence>
<name>A0ABX5Q2D8_9FLAO</name>
<dbReference type="InterPro" id="IPR048279">
    <property type="entry name" value="MdtK-like"/>
</dbReference>
<evidence type="ECO:0000313" key="13">
    <source>
        <dbReference type="Proteomes" id="UP000248584"/>
    </source>
</evidence>
<proteinExistence type="inferred from homology"/>
<dbReference type="NCBIfam" id="TIGR00797">
    <property type="entry name" value="matE"/>
    <property type="match status" value="1"/>
</dbReference>
<dbReference type="InterPro" id="IPR002528">
    <property type="entry name" value="MATE_fam"/>
</dbReference>
<keyword evidence="4" id="KW-0050">Antiport</keyword>
<feature type="transmembrane region" description="Helical" evidence="11">
    <location>
        <begin position="237"/>
        <end position="259"/>
    </location>
</feature>
<keyword evidence="7 11" id="KW-1133">Transmembrane helix</keyword>